<dbReference type="NCBIfam" id="NF002559">
    <property type="entry name" value="PRK02134.1"/>
    <property type="match status" value="1"/>
</dbReference>
<dbReference type="InParanoid" id="A0A140LD12"/>
<accession>A0A140LD12</accession>
<dbReference type="GO" id="GO:0000272">
    <property type="term" value="P:polysaccharide catabolic process"/>
    <property type="evidence" value="ECO:0007669"/>
    <property type="project" value="InterPro"/>
</dbReference>
<evidence type="ECO:0000256" key="5">
    <source>
        <dbReference type="ARBA" id="ARBA00023277"/>
    </source>
</evidence>
<dbReference type="GO" id="GO:0019213">
    <property type="term" value="F:deacetylase activity"/>
    <property type="evidence" value="ECO:0007669"/>
    <property type="project" value="TreeGrafter"/>
</dbReference>
<evidence type="ECO:0000256" key="4">
    <source>
        <dbReference type="ARBA" id="ARBA00022842"/>
    </source>
</evidence>
<dbReference type="GO" id="GO:0046872">
    <property type="term" value="F:metal ion binding"/>
    <property type="evidence" value="ECO:0007669"/>
    <property type="project" value="UniProtKB-KW"/>
</dbReference>
<dbReference type="GO" id="GO:0016811">
    <property type="term" value="F:hydrolase activity, acting on carbon-nitrogen (but not peptide) bonds, in linear amides"/>
    <property type="evidence" value="ECO:0007669"/>
    <property type="project" value="InterPro"/>
</dbReference>
<dbReference type="InterPro" id="IPR006879">
    <property type="entry name" value="YdjC-like"/>
</dbReference>
<dbReference type="PANTHER" id="PTHR31609:SF1">
    <property type="entry name" value="CARBOHYDRATE DEACETYLASE"/>
    <property type="match status" value="1"/>
</dbReference>
<dbReference type="PANTHER" id="PTHR31609">
    <property type="entry name" value="YDJC DEACETYLASE FAMILY MEMBER"/>
    <property type="match status" value="1"/>
</dbReference>
<evidence type="ECO:0000313" key="7">
    <source>
        <dbReference type="Proteomes" id="UP000070427"/>
    </source>
</evidence>
<dbReference type="InterPro" id="IPR011330">
    <property type="entry name" value="Glyco_hydro/deAcase_b/a-brl"/>
</dbReference>
<evidence type="ECO:0000256" key="1">
    <source>
        <dbReference type="ARBA" id="ARBA00001946"/>
    </source>
</evidence>
<dbReference type="InterPro" id="IPR022948">
    <property type="entry name" value="COD_ChbG_bac"/>
</dbReference>
<comment type="cofactor">
    <cofactor evidence="1">
        <name>Mg(2+)</name>
        <dbReference type="ChEBI" id="CHEBI:18420"/>
    </cofactor>
</comment>
<keyword evidence="3 6" id="KW-0378">Hydrolase</keyword>
<comment type="caution">
    <text evidence="6">The sequence shown here is derived from an EMBL/GenBank/DDBJ whole genome shotgun (WGS) entry which is preliminary data.</text>
</comment>
<dbReference type="CDD" id="cd10803">
    <property type="entry name" value="YdjC_EF3048_like"/>
    <property type="match status" value="1"/>
</dbReference>
<sequence length="256" mass="28801">MKKLIVNADDLGLTPGINKAILKGITEGIITDTTVMVNMPAASEALDIARKFFPDRIGIHLNLTCGLPVLDPADIPSLVDESGRFYRRRGILMEKASPEEIEKELRAQVEKFLNSGLEPSHLDCHHHLHLHPVVAKIVAKLAVELDVPVRALDIQTKTYFKSCGVKTPDHFSMDFYGEKATFENLMSILEAYEDGTMEIMTHPGYCDSKLSEVSTYTYFRENELQILTSPIVRDALKKKNIELFSFRELKVEKGIL</sequence>
<dbReference type="EMBL" id="LOED01000003">
    <property type="protein sequence ID" value="KXG78437.1"/>
    <property type="molecule type" value="Genomic_DNA"/>
</dbReference>
<gene>
    <name evidence="6" type="ORF">AN618_05040</name>
</gene>
<proteinExistence type="predicted"/>
<dbReference type="AlphaFoldDB" id="A0A140LD12"/>
<evidence type="ECO:0000256" key="3">
    <source>
        <dbReference type="ARBA" id="ARBA00022801"/>
    </source>
</evidence>
<keyword evidence="7" id="KW-1185">Reference proteome</keyword>
<evidence type="ECO:0000256" key="2">
    <source>
        <dbReference type="ARBA" id="ARBA00022723"/>
    </source>
</evidence>
<keyword evidence="4" id="KW-0460">Magnesium</keyword>
<protein>
    <submittedName>
        <fullName evidence="6">Carbohydrate deacetylase</fullName>
        <ecNumber evidence="6">3.5.1.-</ecNumber>
    </submittedName>
</protein>
<keyword evidence="2" id="KW-0479">Metal-binding</keyword>
<reference evidence="6 7" key="1">
    <citation type="submission" date="2015-12" db="EMBL/GenBank/DDBJ databases">
        <title>Draft genome sequnece of Fervidicola ferrireducens strain Y170.</title>
        <authorList>
            <person name="Patel B.K."/>
        </authorList>
    </citation>
    <scope>NUCLEOTIDE SEQUENCE [LARGE SCALE GENOMIC DNA]</scope>
    <source>
        <strain evidence="6 7">Y170</strain>
    </source>
</reference>
<dbReference type="EC" id="3.5.1.-" evidence="6"/>
<dbReference type="Pfam" id="PF04794">
    <property type="entry name" value="YdjC"/>
    <property type="match status" value="1"/>
</dbReference>
<dbReference type="RefSeq" id="WP_066351639.1">
    <property type="nucleotide sequence ID" value="NZ_LOED01000003.1"/>
</dbReference>
<dbReference type="Gene3D" id="3.20.20.370">
    <property type="entry name" value="Glycoside hydrolase/deacetylase"/>
    <property type="match status" value="1"/>
</dbReference>
<dbReference type="OrthoDB" id="9774177at2"/>
<organism evidence="6 7">
    <name type="scientific">Fervidicola ferrireducens</name>
    <dbReference type="NCBI Taxonomy" id="520764"/>
    <lineage>
        <taxon>Bacteria</taxon>
        <taxon>Bacillati</taxon>
        <taxon>Bacillota</taxon>
        <taxon>Clostridia</taxon>
        <taxon>Thermosediminibacterales</taxon>
        <taxon>Thermosediminibacteraceae</taxon>
        <taxon>Fervidicola</taxon>
    </lineage>
</organism>
<dbReference type="STRING" id="520764.AN618_05040"/>
<evidence type="ECO:0000313" key="6">
    <source>
        <dbReference type="EMBL" id="KXG78437.1"/>
    </source>
</evidence>
<dbReference type="Proteomes" id="UP000070427">
    <property type="component" value="Unassembled WGS sequence"/>
</dbReference>
<dbReference type="SUPFAM" id="SSF88713">
    <property type="entry name" value="Glycoside hydrolase/deacetylase"/>
    <property type="match status" value="1"/>
</dbReference>
<name>A0A140LD12_9FIRM</name>
<keyword evidence="5" id="KW-0119">Carbohydrate metabolism</keyword>